<dbReference type="SUPFAM" id="SSF56601">
    <property type="entry name" value="beta-lactamase/transpeptidase-like"/>
    <property type="match status" value="1"/>
</dbReference>
<organism evidence="3 4">
    <name type="scientific">Serinibacter arcticus</name>
    <dbReference type="NCBI Taxonomy" id="1655435"/>
    <lineage>
        <taxon>Bacteria</taxon>
        <taxon>Bacillati</taxon>
        <taxon>Actinomycetota</taxon>
        <taxon>Actinomycetes</taxon>
        <taxon>Micrococcales</taxon>
        <taxon>Beutenbergiaceae</taxon>
        <taxon>Serinibacter</taxon>
    </lineage>
</organism>
<dbReference type="EMBL" id="PYHR01000002">
    <property type="protein sequence ID" value="PWD51149.1"/>
    <property type="molecule type" value="Genomic_DNA"/>
</dbReference>
<dbReference type="Gene3D" id="3.40.710.10">
    <property type="entry name" value="DD-peptidase/beta-lactamase superfamily"/>
    <property type="match status" value="1"/>
</dbReference>
<sequence>MNTPLRRISLVVMAMFVTLMVALTSIQVFQAGDLNADDRNRRATYREQGRERGPIVVAGTPIATSVPVDTPYAFQRTYANGPLYAPVTGYSSIVFGQTQIETAANTVLNGTAPSLWRQRLGALVTGRQPQGGSVELTLDPEAQQAAWDALDGREGAVVALDPSTGAILALVSTPSFDPNLLAGHDTAAVNEAWQTLINDPGRPLVNRAIAGDTYAPGSTFKLIDLAAALSTGDYDAETRVPALDVLELPGSNATISNPGGARCDDGETATLMLALQKSCNTPFSQLAITLGEQAIRDQAEAFGWGAELSVPLTVTPSRLGEIESEAALGQTAIGQLDVRTTPMQMAMVAAGIANDGELMTPYLVATERAADLSVVAETSPDLFSEPVTPEVARTMTEMMVNVVANGTGSRARIDGVDVAGKTGTAESGFDEGTVRDYPHAWFTSFAPAEDPQVAVAVVLVNGADPNNAEFSGGQLAAPIAKAVIEAVLR</sequence>
<dbReference type="Gene3D" id="3.90.1310.10">
    <property type="entry name" value="Penicillin-binding protein 2a (Domain 2)"/>
    <property type="match status" value="1"/>
</dbReference>
<dbReference type="RefSeq" id="WP_109229530.1">
    <property type="nucleotide sequence ID" value="NZ_PYHR01000002.1"/>
</dbReference>
<dbReference type="InterPro" id="IPR050515">
    <property type="entry name" value="Beta-lactam/transpept"/>
</dbReference>
<dbReference type="GO" id="GO:0005886">
    <property type="term" value="C:plasma membrane"/>
    <property type="evidence" value="ECO:0007669"/>
    <property type="project" value="TreeGrafter"/>
</dbReference>
<feature type="domain" description="Penicillin-binding protein transpeptidase" evidence="1">
    <location>
        <begin position="155"/>
        <end position="485"/>
    </location>
</feature>
<keyword evidence="3" id="KW-0131">Cell cycle</keyword>
<evidence type="ECO:0000259" key="1">
    <source>
        <dbReference type="Pfam" id="PF00905"/>
    </source>
</evidence>
<evidence type="ECO:0000313" key="3">
    <source>
        <dbReference type="EMBL" id="PWD51149.1"/>
    </source>
</evidence>
<dbReference type="InterPro" id="IPR012338">
    <property type="entry name" value="Beta-lactam/transpept-like"/>
</dbReference>
<dbReference type="PANTHER" id="PTHR30627">
    <property type="entry name" value="PEPTIDOGLYCAN D,D-TRANSPEPTIDASE"/>
    <property type="match status" value="1"/>
</dbReference>
<dbReference type="GO" id="GO:0071972">
    <property type="term" value="F:peptidoglycan L,D-transpeptidase activity"/>
    <property type="evidence" value="ECO:0007669"/>
    <property type="project" value="TreeGrafter"/>
</dbReference>
<dbReference type="Pfam" id="PF00905">
    <property type="entry name" value="Transpeptidase"/>
    <property type="match status" value="1"/>
</dbReference>
<dbReference type="AlphaFoldDB" id="A0A2U1ZVZ8"/>
<accession>A0A2U1ZVZ8</accession>
<reference evidence="3 4" key="1">
    <citation type="submission" date="2018-03" db="EMBL/GenBank/DDBJ databases">
        <title>Genome assembly of novel Miniimonas species PCH200.</title>
        <authorList>
            <person name="Thakur V."/>
            <person name="Kumar V."/>
            <person name="Singh D."/>
        </authorList>
    </citation>
    <scope>NUCLEOTIDE SEQUENCE [LARGE SCALE GENOMIC DNA]</scope>
    <source>
        <strain evidence="3 4">PCH200</strain>
    </source>
</reference>
<comment type="caution">
    <text evidence="3">The sequence shown here is derived from an EMBL/GenBank/DDBJ whole genome shotgun (WGS) entry which is preliminary data.</text>
</comment>
<name>A0A2U1ZVZ8_9MICO</name>
<evidence type="ECO:0000313" key="4">
    <source>
        <dbReference type="Proteomes" id="UP000245166"/>
    </source>
</evidence>
<evidence type="ECO:0000259" key="2">
    <source>
        <dbReference type="Pfam" id="PF21922"/>
    </source>
</evidence>
<feature type="domain" description="Penicillin binding protein A dimerisation" evidence="2">
    <location>
        <begin position="52"/>
        <end position="134"/>
    </location>
</feature>
<dbReference type="GO" id="GO:0051301">
    <property type="term" value="P:cell division"/>
    <property type="evidence" value="ECO:0007669"/>
    <property type="project" value="UniProtKB-KW"/>
</dbReference>
<keyword evidence="4" id="KW-1185">Reference proteome</keyword>
<gene>
    <name evidence="3" type="ORF">C8046_11330</name>
</gene>
<dbReference type="OrthoDB" id="9766847at2"/>
<proteinExistence type="predicted"/>
<dbReference type="InterPro" id="IPR001460">
    <property type="entry name" value="PCN-bd_Tpept"/>
</dbReference>
<dbReference type="Pfam" id="PF21922">
    <property type="entry name" value="PBP_dimer_2"/>
    <property type="match status" value="1"/>
</dbReference>
<dbReference type="Proteomes" id="UP000245166">
    <property type="component" value="Unassembled WGS sequence"/>
</dbReference>
<dbReference type="GO" id="GO:0008658">
    <property type="term" value="F:penicillin binding"/>
    <property type="evidence" value="ECO:0007669"/>
    <property type="project" value="InterPro"/>
</dbReference>
<dbReference type="PANTHER" id="PTHR30627:SF24">
    <property type="entry name" value="PENICILLIN-BINDING PROTEIN 4B"/>
    <property type="match status" value="1"/>
</dbReference>
<protein>
    <submittedName>
        <fullName evidence="3">Cell division protein FtsI</fullName>
    </submittedName>
</protein>
<dbReference type="GO" id="GO:0071555">
    <property type="term" value="P:cell wall organization"/>
    <property type="evidence" value="ECO:0007669"/>
    <property type="project" value="TreeGrafter"/>
</dbReference>
<dbReference type="InterPro" id="IPR054120">
    <property type="entry name" value="PBPA_dimer"/>
</dbReference>
<keyword evidence="3" id="KW-0132">Cell division</keyword>